<evidence type="ECO:0000313" key="3">
    <source>
        <dbReference type="Proteomes" id="UP000195611"/>
    </source>
</evidence>
<accession>A0A1R4K329</accession>
<feature type="transmembrane region" description="Helical" evidence="1">
    <location>
        <begin position="7"/>
        <end position="26"/>
    </location>
</feature>
<reference evidence="2 3" key="1">
    <citation type="submission" date="2017-02" db="EMBL/GenBank/DDBJ databases">
        <authorList>
            <person name="Peterson S.W."/>
        </authorList>
    </citation>
    <scope>NUCLEOTIDE SEQUENCE [LARGE SCALE GENOMIC DNA]</scope>
    <source>
        <strain evidence="2 3">42ea</strain>
    </source>
</reference>
<feature type="transmembrane region" description="Helical" evidence="1">
    <location>
        <begin position="32"/>
        <end position="50"/>
    </location>
</feature>
<evidence type="ECO:0000256" key="1">
    <source>
        <dbReference type="SAM" id="Phobius"/>
    </source>
</evidence>
<organism evidence="2 3">
    <name type="scientific">Marinilactibacillus psychrotolerans 42ea</name>
    <dbReference type="NCBI Taxonomy" id="1255609"/>
    <lineage>
        <taxon>Bacteria</taxon>
        <taxon>Bacillati</taxon>
        <taxon>Bacillota</taxon>
        <taxon>Bacilli</taxon>
        <taxon>Lactobacillales</taxon>
        <taxon>Carnobacteriaceae</taxon>
        <taxon>Marinilactibacillus</taxon>
    </lineage>
</organism>
<dbReference type="EMBL" id="FUKW01000105">
    <property type="protein sequence ID" value="SJN38423.1"/>
    <property type="molecule type" value="Genomic_DNA"/>
</dbReference>
<evidence type="ECO:0000313" key="2">
    <source>
        <dbReference type="EMBL" id="SJN38423.1"/>
    </source>
</evidence>
<name>A0A1R4K329_9LACT</name>
<dbReference type="Proteomes" id="UP000195611">
    <property type="component" value="Unassembled WGS sequence"/>
</dbReference>
<gene>
    <name evidence="2" type="ORF">FM115_07840</name>
</gene>
<dbReference type="AlphaFoldDB" id="A0A1R4K329"/>
<protein>
    <submittedName>
        <fullName evidence="2">Uncharacterized protein</fullName>
    </submittedName>
</protein>
<keyword evidence="1" id="KW-0812">Transmembrane</keyword>
<sequence>MWKDLKIIVASFFVVLLINGTLSYLLNREFKWWITVGIFLGFTFFYYLGVRKHKKDEDNDYFDSPK</sequence>
<proteinExistence type="predicted"/>
<keyword evidence="1" id="KW-0472">Membrane</keyword>
<keyword evidence="1" id="KW-1133">Transmembrane helix</keyword>